<keyword evidence="4" id="KW-0472">Membrane</keyword>
<protein>
    <submittedName>
        <fullName evidence="8">RagB/SusD family nutrient uptake outer membrane protein</fullName>
    </submittedName>
</protein>
<dbReference type="Pfam" id="PF07980">
    <property type="entry name" value="SusD_RagB"/>
    <property type="match status" value="1"/>
</dbReference>
<dbReference type="SUPFAM" id="SSF48452">
    <property type="entry name" value="TPR-like"/>
    <property type="match status" value="1"/>
</dbReference>
<dbReference type="PROSITE" id="PS51257">
    <property type="entry name" value="PROKAR_LIPOPROTEIN"/>
    <property type="match status" value="1"/>
</dbReference>
<comment type="subcellular location">
    <subcellularLocation>
        <location evidence="1">Cell outer membrane</location>
    </subcellularLocation>
</comment>
<proteinExistence type="inferred from homology"/>
<dbReference type="InterPro" id="IPR012944">
    <property type="entry name" value="SusD_RagB_dom"/>
</dbReference>
<evidence type="ECO:0000313" key="9">
    <source>
        <dbReference type="Proteomes" id="UP000265926"/>
    </source>
</evidence>
<comment type="similarity">
    <text evidence="2">Belongs to the SusD family.</text>
</comment>
<dbReference type="EMBL" id="QWGR01000020">
    <property type="protein sequence ID" value="RIJ45736.1"/>
    <property type="molecule type" value="Genomic_DNA"/>
</dbReference>
<evidence type="ECO:0000259" key="7">
    <source>
        <dbReference type="Pfam" id="PF14322"/>
    </source>
</evidence>
<keyword evidence="9" id="KW-1185">Reference proteome</keyword>
<feature type="domain" description="RagB/SusD" evidence="6">
    <location>
        <begin position="308"/>
        <end position="600"/>
    </location>
</feature>
<gene>
    <name evidence="8" type="ORF">D1614_21600</name>
</gene>
<evidence type="ECO:0000256" key="5">
    <source>
        <dbReference type="ARBA" id="ARBA00023237"/>
    </source>
</evidence>
<evidence type="ECO:0000313" key="8">
    <source>
        <dbReference type="EMBL" id="RIJ45736.1"/>
    </source>
</evidence>
<dbReference type="InterPro" id="IPR011990">
    <property type="entry name" value="TPR-like_helical_dom_sf"/>
</dbReference>
<dbReference type="Gene3D" id="1.25.40.390">
    <property type="match status" value="1"/>
</dbReference>
<dbReference type="OrthoDB" id="5694214at2"/>
<accession>A0A399SNZ8</accession>
<evidence type="ECO:0000256" key="1">
    <source>
        <dbReference type="ARBA" id="ARBA00004442"/>
    </source>
</evidence>
<sequence>MKNIYIIFYALLLVLITISCKDNLLDTDPYGSKYQEELVWGSRTNADAFVNQTYSDVLNGLFADFATMENWTSNGAYCHGDEVVPDETYTRETDFGFDKFSLIRQCNLIIEKATASEGLSEDDKTELVAEGKFLRAMVYFWQARRFGRVVWVDKVLTENEDSYKLPLTQNTAETYSKIVKDLDDAIASLPETALPGKASKYAAAAIKSEVCLQAAAYTGDDAYYQKAIDAADMVIDEGPFSIDPNYGSIFNEQGRFSNEIILGLYRDKANTVCNDIQDLQWCVPNLKRDVLVSNGFYPVWKANFEIFEAWNRHTPTQTLVDNYLIIDENTGKALPWNQTSQFTENMEMIGDREWKVKDGVELEVNDIIYGNADLRLDQTVVRDGSTWFGEDIATRIKGNLWRYAYNGARQWSISSTGYYWRKGTYNVSPRVYVGIPTDYHYVIIRLGRVYLNKAEALLRQNKVTEAVEALNVTRVQHGGLPASSASSLQDAWNDYKRERRVELVKERDFYWTLLRWGLYGDEANHGREPGGVVYEMKDEVPGVILISEDRKSFYARTYADEGENYLNIEVRVFSPDRRYLFPIPKSHIDRNENLTQNPGW</sequence>
<evidence type="ECO:0000256" key="4">
    <source>
        <dbReference type="ARBA" id="ARBA00023136"/>
    </source>
</evidence>
<evidence type="ECO:0000256" key="2">
    <source>
        <dbReference type="ARBA" id="ARBA00006275"/>
    </source>
</evidence>
<dbReference type="InterPro" id="IPR033985">
    <property type="entry name" value="SusD-like_N"/>
</dbReference>
<reference evidence="8 9" key="1">
    <citation type="submission" date="2018-08" db="EMBL/GenBank/DDBJ databases">
        <title>Pallidiluteibacterium maritimus gen. nov., sp. nov., isolated from coastal sediment.</title>
        <authorList>
            <person name="Zhou L.Y."/>
        </authorList>
    </citation>
    <scope>NUCLEOTIDE SEQUENCE [LARGE SCALE GENOMIC DNA]</scope>
    <source>
        <strain evidence="8 9">XSD2</strain>
    </source>
</reference>
<dbReference type="GO" id="GO:0009279">
    <property type="term" value="C:cell outer membrane"/>
    <property type="evidence" value="ECO:0007669"/>
    <property type="project" value="UniProtKB-SubCell"/>
</dbReference>
<name>A0A399SNZ8_9BACT</name>
<dbReference type="Pfam" id="PF14322">
    <property type="entry name" value="SusD-like_3"/>
    <property type="match status" value="1"/>
</dbReference>
<dbReference type="AlphaFoldDB" id="A0A399SNZ8"/>
<dbReference type="RefSeq" id="WP_119440082.1">
    <property type="nucleotide sequence ID" value="NZ_QWGR01000020.1"/>
</dbReference>
<feature type="domain" description="SusD-like N-terminal" evidence="7">
    <location>
        <begin position="64"/>
        <end position="212"/>
    </location>
</feature>
<evidence type="ECO:0000259" key="6">
    <source>
        <dbReference type="Pfam" id="PF07980"/>
    </source>
</evidence>
<keyword evidence="3" id="KW-0732">Signal</keyword>
<comment type="caution">
    <text evidence="8">The sequence shown here is derived from an EMBL/GenBank/DDBJ whole genome shotgun (WGS) entry which is preliminary data.</text>
</comment>
<dbReference type="Proteomes" id="UP000265926">
    <property type="component" value="Unassembled WGS sequence"/>
</dbReference>
<organism evidence="8 9">
    <name type="scientific">Maribellus luteus</name>
    <dbReference type="NCBI Taxonomy" id="2305463"/>
    <lineage>
        <taxon>Bacteria</taxon>
        <taxon>Pseudomonadati</taxon>
        <taxon>Bacteroidota</taxon>
        <taxon>Bacteroidia</taxon>
        <taxon>Marinilabiliales</taxon>
        <taxon>Prolixibacteraceae</taxon>
        <taxon>Maribellus</taxon>
    </lineage>
</organism>
<evidence type="ECO:0000256" key="3">
    <source>
        <dbReference type="ARBA" id="ARBA00022729"/>
    </source>
</evidence>
<keyword evidence="5" id="KW-0998">Cell outer membrane</keyword>